<reference evidence="1 2" key="1">
    <citation type="journal article" date="2013" name="Curr. Biol.">
        <title>The Genome of the Foraminiferan Reticulomyxa filosa.</title>
        <authorList>
            <person name="Glockner G."/>
            <person name="Hulsmann N."/>
            <person name="Schleicher M."/>
            <person name="Noegel A.A."/>
            <person name="Eichinger L."/>
            <person name="Gallinger C."/>
            <person name="Pawlowski J."/>
            <person name="Sierra R."/>
            <person name="Euteneuer U."/>
            <person name="Pillet L."/>
            <person name="Moustafa A."/>
            <person name="Platzer M."/>
            <person name="Groth M."/>
            <person name="Szafranski K."/>
            <person name="Schliwa M."/>
        </authorList>
    </citation>
    <scope>NUCLEOTIDE SEQUENCE [LARGE SCALE GENOMIC DNA]</scope>
</reference>
<dbReference type="Proteomes" id="UP000023152">
    <property type="component" value="Unassembled WGS sequence"/>
</dbReference>
<dbReference type="OrthoDB" id="2126698at2759"/>
<dbReference type="AlphaFoldDB" id="X6NQ51"/>
<protein>
    <submittedName>
        <fullName evidence="1">Uncharacterized protein</fullName>
    </submittedName>
</protein>
<evidence type="ECO:0000313" key="2">
    <source>
        <dbReference type="Proteomes" id="UP000023152"/>
    </source>
</evidence>
<proteinExistence type="predicted"/>
<dbReference type="EMBL" id="ASPP01007008">
    <property type="protein sequence ID" value="ETO27839.1"/>
    <property type="molecule type" value="Genomic_DNA"/>
</dbReference>
<name>X6NQ51_RETFI</name>
<organism evidence="1 2">
    <name type="scientific">Reticulomyxa filosa</name>
    <dbReference type="NCBI Taxonomy" id="46433"/>
    <lineage>
        <taxon>Eukaryota</taxon>
        <taxon>Sar</taxon>
        <taxon>Rhizaria</taxon>
        <taxon>Retaria</taxon>
        <taxon>Foraminifera</taxon>
        <taxon>Monothalamids</taxon>
        <taxon>Reticulomyxidae</taxon>
        <taxon>Reticulomyxa</taxon>
    </lineage>
</organism>
<comment type="caution">
    <text evidence="1">The sequence shown here is derived from an EMBL/GenBank/DDBJ whole genome shotgun (WGS) entry which is preliminary data.</text>
</comment>
<keyword evidence="2" id="KW-1185">Reference proteome</keyword>
<accession>X6NQ51</accession>
<sequence length="132" mass="14301">MDNSIVENEMQFTASGIIKEQPTTDDFETKTTPDDVSQNPAKGCFAKEWKHEILSLINIAGPSTFINLVSGTYRSFTIIFVGQYLTTDDFAGMALGTLTTNLTGLASITGALSAMDTLCGHVNKKKSVKENE</sequence>
<evidence type="ECO:0000313" key="1">
    <source>
        <dbReference type="EMBL" id="ETO27839.1"/>
    </source>
</evidence>
<gene>
    <name evidence="1" type="ORF">RFI_09292</name>
</gene>